<dbReference type="SUPFAM" id="SSF56672">
    <property type="entry name" value="DNA/RNA polymerases"/>
    <property type="match status" value="1"/>
</dbReference>
<dbReference type="PANTHER" id="PTHR21301">
    <property type="entry name" value="REVERSE TRANSCRIPTASE"/>
    <property type="match status" value="1"/>
</dbReference>
<reference evidence="2" key="1">
    <citation type="submission" date="2021-05" db="EMBL/GenBank/DDBJ databases">
        <authorList>
            <person name="Alioto T."/>
            <person name="Alioto T."/>
            <person name="Gomez Garrido J."/>
        </authorList>
    </citation>
    <scope>NUCLEOTIDE SEQUENCE</scope>
</reference>
<organism evidence="2">
    <name type="scientific">Cacopsylla melanoneura</name>
    <dbReference type="NCBI Taxonomy" id="428564"/>
    <lineage>
        <taxon>Eukaryota</taxon>
        <taxon>Metazoa</taxon>
        <taxon>Ecdysozoa</taxon>
        <taxon>Arthropoda</taxon>
        <taxon>Hexapoda</taxon>
        <taxon>Insecta</taxon>
        <taxon>Pterygota</taxon>
        <taxon>Neoptera</taxon>
        <taxon>Paraneoptera</taxon>
        <taxon>Hemiptera</taxon>
        <taxon>Sternorrhyncha</taxon>
        <taxon>Psylloidea</taxon>
        <taxon>Psyllidae</taxon>
        <taxon>Psyllinae</taxon>
        <taxon>Cacopsylla</taxon>
    </lineage>
</organism>
<dbReference type="PROSITE" id="PS50878">
    <property type="entry name" value="RT_POL"/>
    <property type="match status" value="1"/>
</dbReference>
<dbReference type="EMBL" id="HBUF01195302">
    <property type="protein sequence ID" value="CAG6659800.1"/>
    <property type="molecule type" value="Transcribed_RNA"/>
</dbReference>
<dbReference type="Pfam" id="PF00078">
    <property type="entry name" value="RVT_1"/>
    <property type="match status" value="1"/>
</dbReference>
<evidence type="ECO:0000313" key="2">
    <source>
        <dbReference type="EMBL" id="CAG6659800.1"/>
    </source>
</evidence>
<dbReference type="GO" id="GO:0071897">
    <property type="term" value="P:DNA biosynthetic process"/>
    <property type="evidence" value="ECO:0007669"/>
    <property type="project" value="UniProtKB-ARBA"/>
</dbReference>
<dbReference type="Gene3D" id="3.30.70.2630">
    <property type="match status" value="1"/>
</dbReference>
<sequence length="832" mass="95989">MLFHILDNKNIKCIKEANTEQLIVLLRKCSLKFQRANSHLWFLSKCKSSKVFPKFIKIYTKSKSISAVKAIEAAKKKWMEEERKTWFVRREAIGEMKLLISTELMSKLNSIGYMYEEEKIVDLVREEAHRHYLRLTRKFERLVGNQRQADSNKKPKSLKWSNLLSLNVTGPIEKTKVNSFPVYDVKCDFYPRFKNLSHLYVTAEEEKILNLGLKHGFSSEIGKKDIFDLAADCEVALSTRHVSFKDQKKKCGAILRRIKDKKIRRSEFKTLKNLRSKIEDQNLIICKADKGNTVTIMNRSVYIEKINEYVRDNNLTITREKNILNKYIAQVKRCIKECPQLLANIYTHKNPQIPKLYGLPKIHKDGNPVRPVVSCTNAPNVVICKRLVAVLPELIKFQPKRSLKNNREFVEKIKNIVIPENAKLISFDVKNLFPSVPVQEVKDMIVNRLSHLSEPLQVEVKKTLDICLNQNFCSFTDQIFEIKSGLPIGSPISPLMADIFMDHIEENIFSSVDPLIASILHWYRYVDDIFAVVNGTWRQIDILLEKINLIHPNITFTLEKEQDGKLNFLDLGVRKVAGKLNFSIYRKSTFTDCIISKSSNHPVNIKYAAFHSMLNRLISIPMDTDHYLKELGTIHLIAKNNGYKKSEINSILAKKLRNQKRGIIYANVPKAFDDSWRKIRYLDEDCLKIGTELKKVGVQPAYYNNKTVGKFLVNNKPKTGIEVKSGIHSINCADCDAKHIGTTMRSLFTRVTEHLRGPESHVDKHMTENGHSFDMSNVSLLHEGNKWKKLSCLETLYINEAVDIKHSNLLNGQLNPSYYSPLMDLGTWYDDN</sequence>
<feature type="domain" description="Reverse transcriptase" evidence="1">
    <location>
        <begin position="340"/>
        <end position="584"/>
    </location>
</feature>
<dbReference type="CDD" id="cd00304">
    <property type="entry name" value="RT_like"/>
    <property type="match status" value="1"/>
</dbReference>
<protein>
    <recommendedName>
        <fullName evidence="1">Reverse transcriptase domain-containing protein</fullName>
    </recommendedName>
</protein>
<proteinExistence type="predicted"/>
<dbReference type="PANTHER" id="PTHR21301:SF10">
    <property type="entry name" value="REVERSE TRANSCRIPTASE DOMAIN-CONTAINING PROTEIN"/>
    <property type="match status" value="1"/>
</dbReference>
<dbReference type="Pfam" id="PF26215">
    <property type="entry name" value="HTH_animal"/>
    <property type="match status" value="1"/>
</dbReference>
<dbReference type="Gene3D" id="1.10.10.2210">
    <property type="match status" value="1"/>
</dbReference>
<dbReference type="InterPro" id="IPR043502">
    <property type="entry name" value="DNA/RNA_pol_sf"/>
</dbReference>
<evidence type="ECO:0000259" key="1">
    <source>
        <dbReference type="PROSITE" id="PS50878"/>
    </source>
</evidence>
<dbReference type="InterPro" id="IPR058912">
    <property type="entry name" value="HTH_animal"/>
</dbReference>
<dbReference type="AlphaFoldDB" id="A0A8D8RYP7"/>
<name>A0A8D8RYP7_9HEMI</name>
<dbReference type="InterPro" id="IPR000477">
    <property type="entry name" value="RT_dom"/>
</dbReference>
<accession>A0A8D8RYP7</accession>
<dbReference type="Gene3D" id="3.10.10.20">
    <property type="match status" value="1"/>
</dbReference>